<evidence type="ECO:0000256" key="12">
    <source>
        <dbReference type="PIRSR" id="PIRSR028762-2"/>
    </source>
</evidence>
<feature type="site" description="mRNA cap binding" evidence="12">
    <location>
        <position position="47"/>
    </location>
</feature>
<keyword evidence="6" id="KW-0949">S-adenosyl-L-methionine</keyword>
<keyword evidence="9" id="KW-0539">Nucleus</keyword>
<evidence type="ECO:0000256" key="10">
    <source>
        <dbReference type="ARBA" id="ARBA00044712"/>
    </source>
</evidence>
<dbReference type="InterPro" id="IPR029063">
    <property type="entry name" value="SAM-dependent_MTases_sf"/>
</dbReference>
<dbReference type="SUPFAM" id="SSF53335">
    <property type="entry name" value="S-adenosyl-L-methionine-dependent methyltransferases"/>
    <property type="match status" value="1"/>
</dbReference>
<dbReference type="InterPro" id="IPR039753">
    <property type="entry name" value="RG7MT1"/>
</dbReference>
<accession>A0A9K3GG17</accession>
<sequence length="335" mass="37797">MCCAMLVCVCDVRDIGKLREFNNWVKAVLISHFGVSNNAALDLCGGKFGDLAKYMQLNASYVAVCDIALFSLREGILRYNKTLVKLGSDAAFNLEQAGKEVNDESILSRISEQAPVVDYIWGDCFLHKLRDHFKQQGASFPFVSCQFAMHYAFETEERAKMFFHNVGSLLKPKHHFVATLPNKRTILDRLAATNWEYSPEQPTPPRLGNEAYHIQFDALSGPADQIPEFGARYTFFLADAVDGVPEYLVDIDTMRRLAGEAGMELVLAVPFDKFHDEFAEPHSRQYRPSHQSHYEKRGLKPFSQILQDSPDQASVISLYHAVIFVKKGAVSQFSQ</sequence>
<evidence type="ECO:0000256" key="3">
    <source>
        <dbReference type="ARBA" id="ARBA00022603"/>
    </source>
</evidence>
<comment type="subcellular location">
    <subcellularLocation>
        <location evidence="1">Nucleus</location>
    </subcellularLocation>
</comment>
<evidence type="ECO:0000256" key="7">
    <source>
        <dbReference type="ARBA" id="ARBA00022884"/>
    </source>
</evidence>
<name>A0A9K3GG17_9EUKA</name>
<evidence type="ECO:0000256" key="9">
    <source>
        <dbReference type="ARBA" id="ARBA00023242"/>
    </source>
</evidence>
<feature type="binding site" evidence="11">
    <location>
        <position position="123"/>
    </location>
    <ligand>
        <name>S-adenosyl-L-methionine</name>
        <dbReference type="ChEBI" id="CHEBI:59789"/>
    </ligand>
</feature>
<keyword evidence="5" id="KW-0808">Transferase</keyword>
<feature type="site" description="mRNA cap binding" evidence="12">
    <location>
        <position position="319"/>
    </location>
</feature>
<organism evidence="14 15">
    <name type="scientific">Kipferlia bialata</name>
    <dbReference type="NCBI Taxonomy" id="797122"/>
    <lineage>
        <taxon>Eukaryota</taxon>
        <taxon>Metamonada</taxon>
        <taxon>Carpediemonas-like organisms</taxon>
        <taxon>Kipferlia</taxon>
    </lineage>
</organism>
<dbReference type="InterPro" id="IPR004971">
    <property type="entry name" value="mRNA_G-N7_MeTrfase_dom"/>
</dbReference>
<dbReference type="GO" id="GO:0003723">
    <property type="term" value="F:RNA binding"/>
    <property type="evidence" value="ECO:0007669"/>
    <property type="project" value="UniProtKB-KW"/>
</dbReference>
<comment type="catalytic activity">
    <reaction evidence="10">
        <text>a 5'-end (5'-triphosphoguanosine)-ribonucleoside in mRNA + S-adenosyl-L-methionine = a 5'-end (N(7)-methyl 5'-triphosphoguanosine)-ribonucleoside in mRNA + S-adenosyl-L-homocysteine</text>
        <dbReference type="Rhea" id="RHEA:67008"/>
        <dbReference type="Rhea" id="RHEA-COMP:17166"/>
        <dbReference type="Rhea" id="RHEA-COMP:17167"/>
        <dbReference type="ChEBI" id="CHEBI:57856"/>
        <dbReference type="ChEBI" id="CHEBI:59789"/>
        <dbReference type="ChEBI" id="CHEBI:156461"/>
        <dbReference type="ChEBI" id="CHEBI:167617"/>
        <dbReference type="EC" id="2.1.1.56"/>
    </reaction>
</comment>
<feature type="site" description="mRNA cap binding" evidence="12">
    <location>
        <position position="53"/>
    </location>
</feature>
<evidence type="ECO:0000256" key="11">
    <source>
        <dbReference type="PIRSR" id="PIRSR028762-1"/>
    </source>
</evidence>
<dbReference type="EMBL" id="BDIP01000413">
    <property type="protein sequence ID" value="GIQ81508.1"/>
    <property type="molecule type" value="Genomic_DNA"/>
</dbReference>
<evidence type="ECO:0000256" key="5">
    <source>
        <dbReference type="ARBA" id="ARBA00022679"/>
    </source>
</evidence>
<feature type="non-terminal residue" evidence="14">
    <location>
        <position position="335"/>
    </location>
</feature>
<feature type="binding site" evidence="11">
    <location>
        <position position="44"/>
    </location>
    <ligand>
        <name>S-adenosyl-L-methionine</name>
        <dbReference type="ChEBI" id="CHEBI:59789"/>
    </ligand>
</feature>
<evidence type="ECO:0000256" key="6">
    <source>
        <dbReference type="ARBA" id="ARBA00022691"/>
    </source>
</evidence>
<dbReference type="Proteomes" id="UP000265618">
    <property type="component" value="Unassembled WGS sequence"/>
</dbReference>
<dbReference type="InterPro" id="IPR016899">
    <property type="entry name" value="mRNA_G-N7_MeTrfase_euk"/>
</dbReference>
<dbReference type="GO" id="GO:0005634">
    <property type="term" value="C:nucleus"/>
    <property type="evidence" value="ECO:0007669"/>
    <property type="project" value="UniProtKB-SubCell"/>
</dbReference>
<feature type="site" description="mRNA cap binding" evidence="12">
    <location>
        <position position="246"/>
    </location>
</feature>
<reference evidence="14 15" key="1">
    <citation type="journal article" date="2018" name="PLoS ONE">
        <title>The draft genome of Kipferlia bialata reveals reductive genome evolution in fornicate parasites.</title>
        <authorList>
            <person name="Tanifuji G."/>
            <person name="Takabayashi S."/>
            <person name="Kume K."/>
            <person name="Takagi M."/>
            <person name="Nakayama T."/>
            <person name="Kamikawa R."/>
            <person name="Inagaki Y."/>
            <person name="Hashimoto T."/>
        </authorList>
    </citation>
    <scope>NUCLEOTIDE SEQUENCE [LARGE SCALE GENOMIC DNA]</scope>
    <source>
        <strain evidence="14">NY0173</strain>
    </source>
</reference>
<dbReference type="EC" id="2.1.1.56" evidence="2"/>
<dbReference type="PANTHER" id="PTHR12189:SF2">
    <property type="entry name" value="MRNA CAP GUANINE-N7 METHYLTRANSFERASE"/>
    <property type="match status" value="1"/>
</dbReference>
<gene>
    <name evidence="14" type="ORF">KIPB_002473</name>
</gene>
<comment type="caution">
    <text evidence="14">The sequence shown here is derived from an EMBL/GenBank/DDBJ whole genome shotgun (WGS) entry which is preliminary data.</text>
</comment>
<feature type="binding site" evidence="11">
    <location>
        <position position="146"/>
    </location>
    <ligand>
        <name>S-adenosyl-L-methionine</name>
        <dbReference type="ChEBI" id="CHEBI:59789"/>
    </ligand>
</feature>
<evidence type="ECO:0000256" key="1">
    <source>
        <dbReference type="ARBA" id="ARBA00004123"/>
    </source>
</evidence>
<feature type="binding site" evidence="11">
    <location>
        <position position="26"/>
    </location>
    <ligand>
        <name>S-adenosyl-L-methionine</name>
        <dbReference type="ChEBI" id="CHEBI:59789"/>
    </ligand>
</feature>
<feature type="site" description="mRNA cap binding" evidence="12">
    <location>
        <position position="78"/>
    </location>
</feature>
<dbReference type="AlphaFoldDB" id="A0A9K3GG17"/>
<dbReference type="Pfam" id="PF03291">
    <property type="entry name" value="mRNA_G-N7_MeTrfase"/>
    <property type="match status" value="1"/>
</dbReference>
<evidence type="ECO:0000256" key="2">
    <source>
        <dbReference type="ARBA" id="ARBA00011926"/>
    </source>
</evidence>
<feature type="domain" description="MRNA cap 0 methyltransferase" evidence="13">
    <location>
        <begin position="13"/>
        <end position="327"/>
    </location>
</feature>
<evidence type="ECO:0000313" key="15">
    <source>
        <dbReference type="Proteomes" id="UP000265618"/>
    </source>
</evidence>
<evidence type="ECO:0000259" key="13">
    <source>
        <dbReference type="PROSITE" id="PS51562"/>
    </source>
</evidence>
<dbReference type="PROSITE" id="PS51562">
    <property type="entry name" value="RNA_CAP0_MT"/>
    <property type="match status" value="1"/>
</dbReference>
<keyword evidence="4" id="KW-0507">mRNA processing</keyword>
<feature type="site" description="mRNA cap binding" evidence="12">
    <location>
        <position position="150"/>
    </location>
</feature>
<dbReference type="Gene3D" id="3.40.50.150">
    <property type="entry name" value="Vaccinia Virus protein VP39"/>
    <property type="match status" value="1"/>
</dbReference>
<dbReference type="GO" id="GO:0004482">
    <property type="term" value="F:mRNA 5'-cap (guanine-N7-)-methyltransferase activity"/>
    <property type="evidence" value="ECO:0007669"/>
    <property type="project" value="UniProtKB-EC"/>
</dbReference>
<feature type="binding site" evidence="11">
    <location>
        <position position="66"/>
    </location>
    <ligand>
        <name>S-adenosyl-L-methionine</name>
        <dbReference type="ChEBI" id="CHEBI:59789"/>
    </ligand>
</feature>
<dbReference type="PIRSF" id="PIRSF028762">
    <property type="entry name" value="ABD1"/>
    <property type="match status" value="1"/>
</dbReference>
<keyword evidence="7" id="KW-0694">RNA-binding</keyword>
<feature type="binding site" evidence="11">
    <location>
        <position position="151"/>
    </location>
    <ligand>
        <name>S-adenosyl-L-methionine</name>
        <dbReference type="ChEBI" id="CHEBI:59789"/>
    </ligand>
</feature>
<keyword evidence="3" id="KW-0489">Methyltransferase</keyword>
<evidence type="ECO:0000256" key="4">
    <source>
        <dbReference type="ARBA" id="ARBA00022664"/>
    </source>
</evidence>
<dbReference type="OrthoDB" id="10248867at2759"/>
<proteinExistence type="predicted"/>
<keyword evidence="15" id="KW-1185">Reference proteome</keyword>
<dbReference type="PANTHER" id="PTHR12189">
    <property type="entry name" value="MRNA GUANINE-7- METHYLTRANSFERASE"/>
    <property type="match status" value="1"/>
</dbReference>
<evidence type="ECO:0000313" key="14">
    <source>
        <dbReference type="EMBL" id="GIQ81508.1"/>
    </source>
</evidence>
<keyword evidence="8 12" id="KW-0506">mRNA capping</keyword>
<evidence type="ECO:0000256" key="8">
    <source>
        <dbReference type="ARBA" id="ARBA00023042"/>
    </source>
</evidence>
<feature type="binding site" evidence="12">
    <location>
        <begin position="22"/>
        <end position="23"/>
    </location>
    <ligand>
        <name>mRNA</name>
        <dbReference type="ChEBI" id="CHEBI:33699"/>
    </ligand>
</feature>
<protein>
    <recommendedName>
        <fullName evidence="2">mRNA (guanine-N(7))-methyltransferase</fullName>
        <ecNumber evidence="2">2.1.1.56</ecNumber>
    </recommendedName>
</protein>